<dbReference type="EMBL" id="JAENIO010000036">
    <property type="protein sequence ID" value="MBK1834927.1"/>
    <property type="molecule type" value="Genomic_DNA"/>
</dbReference>
<protein>
    <recommendedName>
        <fullName evidence="3">SnoaL-like domain-containing protein</fullName>
    </recommendedName>
</protein>
<dbReference type="Proteomes" id="UP000604083">
    <property type="component" value="Unassembled WGS sequence"/>
</dbReference>
<sequence length="166" mass="18674">MKKLLVSLAAVLAIAAFAYYYFSAPRVIDRRLDSLLDTMSFGAVTLKNLDQEAADFADHFAESVIFSGSGSEVISGEVSRAEMQELYHSQFRVGAKSSQAKVIGETVIVMRGSDRAEMDTTVKLDLVLRDNMSYPQSIPARLQWRKREGKWRIDEVRMLEPVDEGY</sequence>
<name>A0A934RS49_9BACT</name>
<evidence type="ECO:0000313" key="2">
    <source>
        <dbReference type="Proteomes" id="UP000604083"/>
    </source>
</evidence>
<organism evidence="1 2">
    <name type="scientific">Roseibacillus ishigakijimensis</name>
    <dbReference type="NCBI Taxonomy" id="454146"/>
    <lineage>
        <taxon>Bacteria</taxon>
        <taxon>Pseudomonadati</taxon>
        <taxon>Verrucomicrobiota</taxon>
        <taxon>Verrucomicrobiia</taxon>
        <taxon>Verrucomicrobiales</taxon>
        <taxon>Verrucomicrobiaceae</taxon>
        <taxon>Roseibacillus</taxon>
    </lineage>
</organism>
<dbReference type="AlphaFoldDB" id="A0A934RS49"/>
<keyword evidence="2" id="KW-1185">Reference proteome</keyword>
<dbReference type="SUPFAM" id="SSF54427">
    <property type="entry name" value="NTF2-like"/>
    <property type="match status" value="1"/>
</dbReference>
<dbReference type="Gene3D" id="3.10.450.50">
    <property type="match status" value="1"/>
</dbReference>
<gene>
    <name evidence="1" type="ORF">JIN78_12730</name>
</gene>
<dbReference type="InterPro" id="IPR032710">
    <property type="entry name" value="NTF2-like_dom_sf"/>
</dbReference>
<evidence type="ECO:0008006" key="3">
    <source>
        <dbReference type="Google" id="ProtNLM"/>
    </source>
</evidence>
<proteinExistence type="predicted"/>
<dbReference type="RefSeq" id="WP_200392361.1">
    <property type="nucleotide sequence ID" value="NZ_JAENIO010000036.1"/>
</dbReference>
<accession>A0A934RS49</accession>
<comment type="caution">
    <text evidence="1">The sequence shown here is derived from an EMBL/GenBank/DDBJ whole genome shotgun (WGS) entry which is preliminary data.</text>
</comment>
<reference evidence="1" key="1">
    <citation type="submission" date="2021-01" db="EMBL/GenBank/DDBJ databases">
        <title>Modified the classification status of verrucomicrobia.</title>
        <authorList>
            <person name="Feng X."/>
        </authorList>
    </citation>
    <scope>NUCLEOTIDE SEQUENCE</scope>
    <source>
        <strain evidence="1">KCTC 12986</strain>
    </source>
</reference>
<evidence type="ECO:0000313" key="1">
    <source>
        <dbReference type="EMBL" id="MBK1834927.1"/>
    </source>
</evidence>